<evidence type="ECO:0000313" key="2">
    <source>
        <dbReference type="Proteomes" id="UP000051804"/>
    </source>
</evidence>
<dbReference type="NCBIfam" id="TIGR01484">
    <property type="entry name" value="HAD-SF-IIB"/>
    <property type="match status" value="1"/>
</dbReference>
<proteinExistence type="predicted"/>
<dbReference type="Pfam" id="PF08282">
    <property type="entry name" value="Hydrolase_3"/>
    <property type="match status" value="1"/>
</dbReference>
<dbReference type="GO" id="GO:0016791">
    <property type="term" value="F:phosphatase activity"/>
    <property type="evidence" value="ECO:0007669"/>
    <property type="project" value="UniProtKB-ARBA"/>
</dbReference>
<dbReference type="InterPro" id="IPR000150">
    <property type="entry name" value="Cof"/>
</dbReference>
<sequence>MDHTLLTEASQLPPHFDQLLTRLHQAGIQFVPASGRPLYTLTEMFAASAAELAFVSDNGAVVAAHDQVIDTTLLATAAYQDMVRHTLAHTDGIPMLCAVSGAIAPTESAEYDDVFREFYHQLDYVADLGNEIADVDKVTVYLPQGDSQRVYDEVLAPRYGDDYSVSVSGDVWIDLMPRGVDKGHGLRVLGEHLGIAPSEMLAIGDNYNDAEMLQTVGYSYVVANANRGVRQYAKYATASNEDYGVSQVIEAVLAAHNE</sequence>
<comment type="caution">
    <text evidence="1">The sequence shown here is derived from an EMBL/GenBank/DDBJ whole genome shotgun (WGS) entry which is preliminary data.</text>
</comment>
<dbReference type="GO" id="GO:0000287">
    <property type="term" value="F:magnesium ion binding"/>
    <property type="evidence" value="ECO:0007669"/>
    <property type="project" value="TreeGrafter"/>
</dbReference>
<dbReference type="PANTHER" id="PTHR10000:SF53">
    <property type="entry name" value="5-AMINO-6-(5-PHOSPHO-D-RIBITYLAMINO)URACIL PHOSPHATASE YBJI-RELATED"/>
    <property type="match status" value="1"/>
</dbReference>
<dbReference type="InterPro" id="IPR006379">
    <property type="entry name" value="HAD-SF_hydro_IIB"/>
</dbReference>
<dbReference type="NCBIfam" id="TIGR00099">
    <property type="entry name" value="Cof-subfamily"/>
    <property type="match status" value="1"/>
</dbReference>
<dbReference type="EMBL" id="AZDJ01000013">
    <property type="protein sequence ID" value="KRK73334.1"/>
    <property type="molecule type" value="Genomic_DNA"/>
</dbReference>
<name>A0A0R1JPF6_9LACO</name>
<dbReference type="PANTHER" id="PTHR10000">
    <property type="entry name" value="PHOSPHOSERINE PHOSPHATASE"/>
    <property type="match status" value="1"/>
</dbReference>
<dbReference type="Gene3D" id="3.40.50.1000">
    <property type="entry name" value="HAD superfamily/HAD-like"/>
    <property type="match status" value="1"/>
</dbReference>
<dbReference type="GO" id="GO:0005829">
    <property type="term" value="C:cytosol"/>
    <property type="evidence" value="ECO:0007669"/>
    <property type="project" value="TreeGrafter"/>
</dbReference>
<dbReference type="Proteomes" id="UP000051804">
    <property type="component" value="Unassembled WGS sequence"/>
</dbReference>
<dbReference type="InterPro" id="IPR023214">
    <property type="entry name" value="HAD_sf"/>
</dbReference>
<accession>A0A0R1JPF6</accession>
<dbReference type="Gene3D" id="3.30.1240.10">
    <property type="match status" value="1"/>
</dbReference>
<dbReference type="InterPro" id="IPR036412">
    <property type="entry name" value="HAD-like_sf"/>
</dbReference>
<keyword evidence="1" id="KW-0378">Hydrolase</keyword>
<evidence type="ECO:0000313" key="1">
    <source>
        <dbReference type="EMBL" id="KRK73334.1"/>
    </source>
</evidence>
<dbReference type="PATRIC" id="fig|1291734.4.peg.1223"/>
<protein>
    <submittedName>
        <fullName evidence="1">Hydrolase</fullName>
    </submittedName>
</protein>
<dbReference type="STRING" id="1291734.FD02_GL001192"/>
<dbReference type="AlphaFoldDB" id="A0A0R1JPF6"/>
<organism evidence="1 2">
    <name type="scientific">Lacticaseibacillus nasuensis JCM 17158</name>
    <dbReference type="NCBI Taxonomy" id="1291734"/>
    <lineage>
        <taxon>Bacteria</taxon>
        <taxon>Bacillati</taxon>
        <taxon>Bacillota</taxon>
        <taxon>Bacilli</taxon>
        <taxon>Lactobacillales</taxon>
        <taxon>Lactobacillaceae</taxon>
        <taxon>Lacticaseibacillus</taxon>
    </lineage>
</organism>
<keyword evidence="2" id="KW-1185">Reference proteome</keyword>
<gene>
    <name evidence="1" type="ORF">FD02_GL001192</name>
</gene>
<dbReference type="SUPFAM" id="SSF56784">
    <property type="entry name" value="HAD-like"/>
    <property type="match status" value="1"/>
</dbReference>
<reference evidence="1 2" key="1">
    <citation type="journal article" date="2015" name="Genome Announc.">
        <title>Expanding the biotechnology potential of lactobacilli through comparative genomics of 213 strains and associated genera.</title>
        <authorList>
            <person name="Sun Z."/>
            <person name="Harris H.M."/>
            <person name="McCann A."/>
            <person name="Guo C."/>
            <person name="Argimon S."/>
            <person name="Zhang W."/>
            <person name="Yang X."/>
            <person name="Jeffery I.B."/>
            <person name="Cooney J.C."/>
            <person name="Kagawa T.F."/>
            <person name="Liu W."/>
            <person name="Song Y."/>
            <person name="Salvetti E."/>
            <person name="Wrobel A."/>
            <person name="Rasinkangas P."/>
            <person name="Parkhill J."/>
            <person name="Rea M.C."/>
            <person name="O'Sullivan O."/>
            <person name="Ritari J."/>
            <person name="Douillard F.P."/>
            <person name="Paul Ross R."/>
            <person name="Yang R."/>
            <person name="Briner A.E."/>
            <person name="Felis G.E."/>
            <person name="de Vos W.M."/>
            <person name="Barrangou R."/>
            <person name="Klaenhammer T.R."/>
            <person name="Caufield P.W."/>
            <person name="Cui Y."/>
            <person name="Zhang H."/>
            <person name="O'Toole P.W."/>
        </authorList>
    </citation>
    <scope>NUCLEOTIDE SEQUENCE [LARGE SCALE GENOMIC DNA]</scope>
    <source>
        <strain evidence="1 2">JCM 17158</strain>
    </source>
</reference>